<proteinExistence type="predicted"/>
<protein>
    <recommendedName>
        <fullName evidence="5">BcpO-related WXXGXW repeat protein</fullName>
    </recommendedName>
</protein>
<gene>
    <name evidence="2" type="ORF">POF43_033535</name>
    <name evidence="3" type="ORF">POF50_034725</name>
</gene>
<accession>A0AA90KJC8</accession>
<dbReference type="EMBL" id="JAAGKO020000100">
    <property type="protein sequence ID" value="MDI5967589.1"/>
    <property type="molecule type" value="Genomic_DNA"/>
</dbReference>
<organism evidence="3">
    <name type="scientific">Streptantibioticus silvisoli</name>
    <dbReference type="NCBI Taxonomy" id="2705255"/>
    <lineage>
        <taxon>Bacteria</taxon>
        <taxon>Bacillati</taxon>
        <taxon>Actinomycetota</taxon>
        <taxon>Actinomycetes</taxon>
        <taxon>Kitasatosporales</taxon>
        <taxon>Streptomycetaceae</taxon>
        <taxon>Streptantibioticus</taxon>
    </lineage>
</organism>
<evidence type="ECO:0000256" key="1">
    <source>
        <dbReference type="SAM" id="SignalP"/>
    </source>
</evidence>
<keyword evidence="4" id="KW-1185">Reference proteome</keyword>
<evidence type="ECO:0000313" key="4">
    <source>
        <dbReference type="Proteomes" id="UP001156398"/>
    </source>
</evidence>
<dbReference type="RefSeq" id="WP_271316474.1">
    <property type="nucleotide sequence ID" value="NZ_JAAGKO020000100.1"/>
</dbReference>
<name>A0AA90KJC8_9ACTN</name>
<comment type="caution">
    <text evidence="3">The sequence shown here is derived from an EMBL/GenBank/DDBJ whole genome shotgun (WGS) entry which is preliminary data.</text>
</comment>
<sequence length="103" mass="11896">MAVRAKRFLAIATAGMFLAGGAALTTATDASAAPAHAPSSISQSGHHRVWHPGHWTRQWHAGSWRNQWHNGYWDNHHRWHRGSMSRRWTPGHWSKQWHRGYWS</sequence>
<dbReference type="AlphaFoldDB" id="A0AA90KJC8"/>
<feature type="signal peptide" evidence="1">
    <location>
        <begin position="1"/>
        <end position="32"/>
    </location>
</feature>
<reference evidence="3 4" key="1">
    <citation type="submission" date="2023-05" db="EMBL/GenBank/DDBJ databases">
        <title>Streptantibioticus silvisoli sp. nov., acidotolerant actinomycetes 1 from pine litter.</title>
        <authorList>
            <person name="Swiecimska M."/>
            <person name="Golinska P."/>
            <person name="Sangal V."/>
            <person name="Wachnowicz B."/>
            <person name="Goodfellow M."/>
        </authorList>
    </citation>
    <scope>NUCLEOTIDE SEQUENCE</scope>
    <source>
        <strain evidence="3">SL13</strain>
        <strain evidence="2 4">SL54</strain>
    </source>
</reference>
<evidence type="ECO:0008006" key="5">
    <source>
        <dbReference type="Google" id="ProtNLM"/>
    </source>
</evidence>
<dbReference type="Proteomes" id="UP001156398">
    <property type="component" value="Unassembled WGS sequence"/>
</dbReference>
<feature type="chain" id="PRO_5041739772" description="BcpO-related WXXGXW repeat protein" evidence="1">
    <location>
        <begin position="33"/>
        <end position="103"/>
    </location>
</feature>
<evidence type="ECO:0000313" key="3">
    <source>
        <dbReference type="EMBL" id="MDI5974445.1"/>
    </source>
</evidence>
<keyword evidence="1" id="KW-0732">Signal</keyword>
<dbReference type="EMBL" id="JABXJJ020000077">
    <property type="protein sequence ID" value="MDI5974445.1"/>
    <property type="molecule type" value="Genomic_DNA"/>
</dbReference>
<evidence type="ECO:0000313" key="2">
    <source>
        <dbReference type="EMBL" id="MDI5967589.1"/>
    </source>
</evidence>